<gene>
    <name evidence="1" type="ORF">CO003_00705</name>
</gene>
<comment type="caution">
    <text evidence="1">The sequence shown here is derived from an EMBL/GenBank/DDBJ whole genome shotgun (WGS) entry which is preliminary data.</text>
</comment>
<accession>A0A2M7IE73</accession>
<dbReference type="EMBL" id="PFGW01000016">
    <property type="protein sequence ID" value="PIW74803.1"/>
    <property type="molecule type" value="Genomic_DNA"/>
</dbReference>
<organism evidence="1 2">
    <name type="scientific">Candidatus Portnoybacteria bacterium CG_4_8_14_3_um_filter_44_15</name>
    <dbReference type="NCBI Taxonomy" id="1974803"/>
    <lineage>
        <taxon>Bacteria</taxon>
        <taxon>Candidatus Portnoyibacteriota</taxon>
    </lineage>
</organism>
<name>A0A2M7IE73_9BACT</name>
<protein>
    <submittedName>
        <fullName evidence="1">Uncharacterized protein</fullName>
    </submittedName>
</protein>
<dbReference type="Proteomes" id="UP000231673">
    <property type="component" value="Unassembled WGS sequence"/>
</dbReference>
<sequence length="67" mass="7437">MKVKSFSVGFANGMSEALNRLDKQVQELGKVNSISVRDTLYSGEIEKFFTGKNECPGPHLVRVVVYS</sequence>
<evidence type="ECO:0000313" key="1">
    <source>
        <dbReference type="EMBL" id="PIW74803.1"/>
    </source>
</evidence>
<reference evidence="2" key="1">
    <citation type="submission" date="2017-09" db="EMBL/GenBank/DDBJ databases">
        <title>Depth-based differentiation of microbial function through sediment-hosted aquifers and enrichment of novel symbionts in the deep terrestrial subsurface.</title>
        <authorList>
            <person name="Probst A.J."/>
            <person name="Ladd B."/>
            <person name="Jarett J.K."/>
            <person name="Geller-Mcgrath D.E."/>
            <person name="Sieber C.M.K."/>
            <person name="Emerson J.B."/>
            <person name="Anantharaman K."/>
            <person name="Thomas B.C."/>
            <person name="Malmstrom R."/>
            <person name="Stieglmeier M."/>
            <person name="Klingl A."/>
            <person name="Woyke T."/>
            <person name="Ryan C.M."/>
            <person name="Banfield J.F."/>
        </authorList>
    </citation>
    <scope>NUCLEOTIDE SEQUENCE [LARGE SCALE GENOMIC DNA]</scope>
</reference>
<proteinExistence type="predicted"/>
<evidence type="ECO:0000313" key="2">
    <source>
        <dbReference type="Proteomes" id="UP000231673"/>
    </source>
</evidence>
<dbReference type="AlphaFoldDB" id="A0A2M7IE73"/>